<proteinExistence type="predicted"/>
<dbReference type="EMBL" id="BAAAOH010000001">
    <property type="protein sequence ID" value="GAA1979693.1"/>
    <property type="molecule type" value="Genomic_DNA"/>
</dbReference>
<name>A0ABP5DG45_9MICO</name>
<evidence type="ECO:0000313" key="3">
    <source>
        <dbReference type="Proteomes" id="UP001500326"/>
    </source>
</evidence>
<dbReference type="Proteomes" id="UP001500326">
    <property type="component" value="Unassembled WGS sequence"/>
</dbReference>
<feature type="compositionally biased region" description="Polar residues" evidence="1">
    <location>
        <begin position="208"/>
        <end position="217"/>
    </location>
</feature>
<evidence type="ECO:0000313" key="2">
    <source>
        <dbReference type="EMBL" id="GAA1979693.1"/>
    </source>
</evidence>
<evidence type="ECO:0000256" key="1">
    <source>
        <dbReference type="SAM" id="MobiDB-lite"/>
    </source>
</evidence>
<dbReference type="Gene3D" id="2.40.360.20">
    <property type="match status" value="1"/>
</dbReference>
<comment type="caution">
    <text evidence="2">The sequence shown here is derived from an EMBL/GenBank/DDBJ whole genome shotgun (WGS) entry which is preliminary data.</text>
</comment>
<organism evidence="2 3">
    <name type="scientific">Microbacterium pumilum</name>
    <dbReference type="NCBI Taxonomy" id="344165"/>
    <lineage>
        <taxon>Bacteria</taxon>
        <taxon>Bacillati</taxon>
        <taxon>Actinomycetota</taxon>
        <taxon>Actinomycetes</taxon>
        <taxon>Micrococcales</taxon>
        <taxon>Microbacteriaceae</taxon>
        <taxon>Microbacterium</taxon>
    </lineage>
</organism>
<gene>
    <name evidence="2" type="ORF">GCM10009777_11400</name>
</gene>
<protein>
    <recommendedName>
        <fullName evidence="4">DUF4595 domain-containing protein</fullName>
    </recommendedName>
</protein>
<evidence type="ECO:0008006" key="4">
    <source>
        <dbReference type="Google" id="ProtNLM"/>
    </source>
</evidence>
<keyword evidence="3" id="KW-1185">Reference proteome</keyword>
<accession>A0ABP5DG45</accession>
<feature type="region of interest" description="Disordered" evidence="1">
    <location>
        <begin position="205"/>
        <end position="224"/>
    </location>
</feature>
<sequence length="316" mass="33829">MKAGDEYGKAEWLHAIVVRKGIQSLCLVEVAIPDSRLNGLRSRRLPGCTVLAMTRTTTIGVVFGRAAALCATVLAIGLTVTACSGAGDGDDVSLNTPTASSGLPQGADTVTIDPAKFSTAIDNPYFPMNPGDVRTYRETDDEGKNATVVVTVTDKTKVIDGVTTREVHDVLTDGGEVVEDTLDWYAQDDQGNIWYFGEATTEYDPDGKTSTEGSWQSGVDGGQPGIVVLANPEPGSEYREEYLAGHAEDNARVLSIDELAEVPFGSFDHLLMTRNTTPLEPDVLEYKWYAKGVGPIREESVSGGSDKTVLLSYQKG</sequence>
<reference evidence="3" key="1">
    <citation type="journal article" date="2019" name="Int. J. Syst. Evol. Microbiol.">
        <title>The Global Catalogue of Microorganisms (GCM) 10K type strain sequencing project: providing services to taxonomists for standard genome sequencing and annotation.</title>
        <authorList>
            <consortium name="The Broad Institute Genomics Platform"/>
            <consortium name="The Broad Institute Genome Sequencing Center for Infectious Disease"/>
            <person name="Wu L."/>
            <person name="Ma J."/>
        </authorList>
    </citation>
    <scope>NUCLEOTIDE SEQUENCE [LARGE SCALE GENOMIC DNA]</scope>
    <source>
        <strain evidence="3">JCM 14902</strain>
    </source>
</reference>